<reference evidence="2 3" key="1">
    <citation type="submission" date="2021-08" db="EMBL/GenBank/DDBJ databases">
        <title>Streptomyces sp. PTM05 isolated from lichen.</title>
        <authorList>
            <person name="Somphong A."/>
            <person name="Phongsopitanun W."/>
            <person name="Tanasupawat S."/>
        </authorList>
    </citation>
    <scope>NUCLEOTIDE SEQUENCE [LARGE SCALE GENOMIC DNA]</scope>
    <source>
        <strain evidence="2 3">Ptm05</strain>
    </source>
</reference>
<dbReference type="RefSeq" id="WP_222980037.1">
    <property type="nucleotide sequence ID" value="NZ_JAINVZ010000015.1"/>
</dbReference>
<evidence type="ECO:0000259" key="1">
    <source>
        <dbReference type="Pfam" id="PF00903"/>
    </source>
</evidence>
<protein>
    <submittedName>
        <fullName evidence="2">Glyoxalase/bleomycin resistance/dioxygenase family protein</fullName>
    </submittedName>
</protein>
<evidence type="ECO:0000313" key="2">
    <source>
        <dbReference type="EMBL" id="MBY8887299.1"/>
    </source>
</evidence>
<name>A0ABS7QXA0_9ACTN</name>
<dbReference type="Pfam" id="PF00903">
    <property type="entry name" value="Glyoxalase"/>
    <property type="match status" value="1"/>
</dbReference>
<dbReference type="SUPFAM" id="SSF54593">
    <property type="entry name" value="Glyoxalase/Bleomycin resistance protein/Dihydroxybiphenyl dioxygenase"/>
    <property type="match status" value="1"/>
</dbReference>
<evidence type="ECO:0000313" key="3">
    <source>
        <dbReference type="Proteomes" id="UP001198565"/>
    </source>
</evidence>
<dbReference type="EMBL" id="JAINVZ010000015">
    <property type="protein sequence ID" value="MBY8887299.1"/>
    <property type="molecule type" value="Genomic_DNA"/>
</dbReference>
<dbReference type="InterPro" id="IPR004360">
    <property type="entry name" value="Glyas_Fos-R_dOase_dom"/>
</dbReference>
<accession>A0ABS7QXA0</accession>
<feature type="domain" description="Glyoxalase/fosfomycin resistance/dioxygenase" evidence="1">
    <location>
        <begin position="7"/>
        <end position="125"/>
    </location>
</feature>
<comment type="caution">
    <text evidence="2">The sequence shown here is derived from an EMBL/GenBank/DDBJ whole genome shotgun (WGS) entry which is preliminary data.</text>
</comment>
<organism evidence="2 3">
    <name type="scientific">Streptantibioticus parmotrematis</name>
    <dbReference type="NCBI Taxonomy" id="2873249"/>
    <lineage>
        <taxon>Bacteria</taxon>
        <taxon>Bacillati</taxon>
        <taxon>Actinomycetota</taxon>
        <taxon>Actinomycetes</taxon>
        <taxon>Kitasatosporales</taxon>
        <taxon>Streptomycetaceae</taxon>
        <taxon>Streptantibioticus</taxon>
    </lineage>
</organism>
<proteinExistence type="predicted"/>
<dbReference type="Gene3D" id="3.10.180.10">
    <property type="entry name" value="2,3-Dihydroxybiphenyl 1,2-Dioxygenase, domain 1"/>
    <property type="match status" value="1"/>
</dbReference>
<dbReference type="Proteomes" id="UP001198565">
    <property type="component" value="Unassembled WGS sequence"/>
</dbReference>
<keyword evidence="3" id="KW-1185">Reference proteome</keyword>
<dbReference type="InterPro" id="IPR029068">
    <property type="entry name" value="Glyas_Bleomycin-R_OHBP_Dase"/>
</dbReference>
<sequence>MDVLFITSVAAVVADPPLSRKLFVEALGLPLEGEGDGYYSSGNVPGSKHFGLWPLSQAAEACFGTAEWPADRVVPQASIEFEVADAEAVAAAGAELRRAGFELLHPARTEPWGQTVARLLTADGLIVGISYAPALHDVPGDTQR</sequence>
<gene>
    <name evidence="2" type="ORF">K7472_21005</name>
</gene>